<dbReference type="Proteomes" id="UP000485058">
    <property type="component" value="Unassembled WGS sequence"/>
</dbReference>
<dbReference type="InterPro" id="IPR013602">
    <property type="entry name" value="Dynein_heavy_linker"/>
</dbReference>
<dbReference type="PANTHER" id="PTHR45703:SF35">
    <property type="entry name" value="DYNEIN HEAVY CHAIN"/>
    <property type="match status" value="1"/>
</dbReference>
<keyword evidence="4" id="KW-1185">Reference proteome</keyword>
<dbReference type="GO" id="GO:0007018">
    <property type="term" value="P:microtubule-based movement"/>
    <property type="evidence" value="ECO:0007669"/>
    <property type="project" value="InterPro"/>
</dbReference>
<name>A0A699YLM9_HAELA</name>
<evidence type="ECO:0000313" key="4">
    <source>
        <dbReference type="Proteomes" id="UP000485058"/>
    </source>
</evidence>
<dbReference type="GO" id="GO:0045505">
    <property type="term" value="F:dynein intermediate chain binding"/>
    <property type="evidence" value="ECO:0007669"/>
    <property type="project" value="InterPro"/>
</dbReference>
<dbReference type="GO" id="GO:0030286">
    <property type="term" value="C:dynein complex"/>
    <property type="evidence" value="ECO:0007669"/>
    <property type="project" value="InterPro"/>
</dbReference>
<dbReference type="InterPro" id="IPR026983">
    <property type="entry name" value="DHC"/>
</dbReference>
<dbReference type="AlphaFoldDB" id="A0A699YLM9"/>
<feature type="domain" description="Dynein heavy chain linker" evidence="2">
    <location>
        <begin position="103"/>
        <end position="200"/>
    </location>
</feature>
<proteinExistence type="predicted"/>
<dbReference type="EMBL" id="BLLF01000112">
    <property type="protein sequence ID" value="GFH07744.1"/>
    <property type="molecule type" value="Genomic_DNA"/>
</dbReference>
<dbReference type="Gene3D" id="1.10.287.2620">
    <property type="match status" value="1"/>
</dbReference>
<sequence>AAKELTVHRNKWGQLHEFEVALDSWMSAACRELDPQAVQAKVDELVKANYKMLKSRKDDAVVTRLKRELDEFKQKMPLIAEDGRGGAAGPSASGGRHRHQGVQVDELVKANYKMLKSRKDDAVVTRLKRELDEFKQKMPLIAEVSNPALEQRHWAQIFAVLGQPFDSETPFCVKDLIGMGVVEQLDQVQVVGATATKEFRCWGYLGPETCVHAPHPHTLTLTPPQAADCQVTACSVTPAAWLPQMHTWRLPRMLQSAATPCLAT</sequence>
<dbReference type="PANTHER" id="PTHR45703">
    <property type="entry name" value="DYNEIN HEAVY CHAIN"/>
    <property type="match status" value="1"/>
</dbReference>
<feature type="non-terminal residue" evidence="3">
    <location>
        <position position="264"/>
    </location>
</feature>
<organism evidence="3 4">
    <name type="scientific">Haematococcus lacustris</name>
    <name type="common">Green alga</name>
    <name type="synonym">Haematococcus pluvialis</name>
    <dbReference type="NCBI Taxonomy" id="44745"/>
    <lineage>
        <taxon>Eukaryota</taxon>
        <taxon>Viridiplantae</taxon>
        <taxon>Chlorophyta</taxon>
        <taxon>core chlorophytes</taxon>
        <taxon>Chlorophyceae</taxon>
        <taxon>CS clade</taxon>
        <taxon>Chlamydomonadales</taxon>
        <taxon>Haematococcaceae</taxon>
        <taxon>Haematococcus</taxon>
    </lineage>
</organism>
<reference evidence="3 4" key="1">
    <citation type="submission" date="2020-02" db="EMBL/GenBank/DDBJ databases">
        <title>Draft genome sequence of Haematococcus lacustris strain NIES-144.</title>
        <authorList>
            <person name="Morimoto D."/>
            <person name="Nakagawa S."/>
            <person name="Yoshida T."/>
            <person name="Sawayama S."/>
        </authorList>
    </citation>
    <scope>NUCLEOTIDE SEQUENCE [LARGE SCALE GENOMIC DNA]</scope>
    <source>
        <strain evidence="3 4">NIES-144</strain>
    </source>
</reference>
<evidence type="ECO:0000259" key="2">
    <source>
        <dbReference type="Pfam" id="PF08393"/>
    </source>
</evidence>
<dbReference type="GO" id="GO:0051959">
    <property type="term" value="F:dynein light intermediate chain binding"/>
    <property type="evidence" value="ECO:0007669"/>
    <property type="project" value="InterPro"/>
</dbReference>
<feature type="non-terminal residue" evidence="3">
    <location>
        <position position="1"/>
    </location>
</feature>
<accession>A0A699YLM9</accession>
<comment type="caution">
    <text evidence="3">The sequence shown here is derived from an EMBL/GenBank/DDBJ whole genome shotgun (WGS) entry which is preliminary data.</text>
</comment>
<feature type="domain" description="Dynein heavy chain linker" evidence="2">
    <location>
        <begin position="3"/>
        <end position="81"/>
    </location>
</feature>
<dbReference type="Pfam" id="PF08393">
    <property type="entry name" value="DHC_N2"/>
    <property type="match status" value="2"/>
</dbReference>
<gene>
    <name evidence="3" type="ORF">HaLaN_02588</name>
</gene>
<protein>
    <submittedName>
        <fullName evidence="3">Dynein heavy chain</fullName>
    </submittedName>
</protein>
<evidence type="ECO:0000313" key="3">
    <source>
        <dbReference type="EMBL" id="GFH07744.1"/>
    </source>
</evidence>
<feature type="region of interest" description="Disordered" evidence="1">
    <location>
        <begin position="80"/>
        <end position="100"/>
    </location>
</feature>
<evidence type="ECO:0000256" key="1">
    <source>
        <dbReference type="SAM" id="MobiDB-lite"/>
    </source>
</evidence>